<dbReference type="InterPro" id="IPR002048">
    <property type="entry name" value="EF_hand_dom"/>
</dbReference>
<evidence type="ECO:0000256" key="3">
    <source>
        <dbReference type="SAM" id="MobiDB-lite"/>
    </source>
</evidence>
<keyword evidence="6" id="KW-1185">Reference proteome</keyword>
<dbReference type="InterPro" id="IPR011992">
    <property type="entry name" value="EF-hand-dom_pair"/>
</dbReference>
<keyword evidence="2" id="KW-0106">Calcium</keyword>
<feature type="compositionally biased region" description="Basic and acidic residues" evidence="3">
    <location>
        <begin position="621"/>
        <end position="630"/>
    </location>
</feature>
<feature type="domain" description="EF-hand" evidence="4">
    <location>
        <begin position="302"/>
        <end position="337"/>
    </location>
</feature>
<feature type="compositionally biased region" description="Basic and acidic residues" evidence="3">
    <location>
        <begin position="147"/>
        <end position="157"/>
    </location>
</feature>
<dbReference type="KEGG" id="psoj:PHYSODRAFT_482336"/>
<dbReference type="AlphaFoldDB" id="G4YWQ0"/>
<dbReference type="Pfam" id="PF13499">
    <property type="entry name" value="EF-hand_7"/>
    <property type="match status" value="2"/>
</dbReference>
<protein>
    <recommendedName>
        <fullName evidence="4">EF-hand domain-containing protein</fullName>
    </recommendedName>
</protein>
<evidence type="ECO:0000256" key="1">
    <source>
        <dbReference type="ARBA" id="ARBA00022737"/>
    </source>
</evidence>
<dbReference type="InterPro" id="IPR050145">
    <property type="entry name" value="Centrin_CML-like"/>
</dbReference>
<dbReference type="SMART" id="SM00054">
    <property type="entry name" value="EFh"/>
    <property type="match status" value="4"/>
</dbReference>
<dbReference type="RefSeq" id="XP_009519058.1">
    <property type="nucleotide sequence ID" value="XM_009520763.1"/>
</dbReference>
<feature type="region of interest" description="Disordered" evidence="3">
    <location>
        <begin position="65"/>
        <end position="87"/>
    </location>
</feature>
<dbReference type="FunFam" id="1.10.238.10:FF:000003">
    <property type="entry name" value="Calmodulin A"/>
    <property type="match status" value="1"/>
</dbReference>
<sequence>MPAPLQRNNFRCPPDGSKSPQATASMSAGAAAMGGTVSPGKYHAEFPARQRKRLQVGSTNLSKSNSIVEVDGLPGPSPGPAESSVSAAAVDRIGETNVAAMKATLGSPQTRSPFNVRSNASGKVMPLVLRTEVRRLSAVGPSNSSRSTDERRDGSITPKRENVTLAYNRAKLYDVFMEKYGSMRAVFRAFDNDGNGMISAQRFHDMVEAAEVDFTPDETRALYRTADINGDNTVAFHEFVQMFRPSATTRPTRDPSSSVAIKYRTPLELSPRSRRRMKQLRKQVTDELRRKHGLAIGVRGGKPEQLLAYAFKNVDSDNDSFLSYSEVEHALGRGFLQMEDAIPAAEMREMLQLMDRNGDEQISLREFVHYFAVGEKEVATDLIDNARKKELAALHAKRTVELTPRDEVAPGTCLPEELCKRTAAIVNAGRGAASPGQISRGELDTESKKALLTSPSSLQLEIDRRPATSCGTGGPRVAVLSPVSPDRFYHRRRERTDWTRVGVGGNGIGADTGLYQSAQARFLTTSGEAYSPLYRAPPSAKVDGDDSFLMMRAGKPSTTIEEDARRARRTARYERTQALVQEFENAHAQEERLKDWKSRANVRKVAGERFCYLDRLQDREQRVASREDRMQRRHGGASFLRMWTGSADSQFNSNQPSGS</sequence>
<evidence type="ECO:0000313" key="5">
    <source>
        <dbReference type="EMBL" id="EGZ23770.1"/>
    </source>
</evidence>
<feature type="region of interest" description="Disordered" evidence="3">
    <location>
        <begin position="136"/>
        <end position="157"/>
    </location>
</feature>
<dbReference type="PROSITE" id="PS00018">
    <property type="entry name" value="EF_HAND_1"/>
    <property type="match status" value="1"/>
</dbReference>
<organism evidence="5 6">
    <name type="scientific">Phytophthora sojae (strain P6497)</name>
    <name type="common">Soybean stem and root rot agent</name>
    <name type="synonym">Phytophthora megasperma f. sp. glycines</name>
    <dbReference type="NCBI Taxonomy" id="1094619"/>
    <lineage>
        <taxon>Eukaryota</taxon>
        <taxon>Sar</taxon>
        <taxon>Stramenopiles</taxon>
        <taxon>Oomycota</taxon>
        <taxon>Peronosporomycetes</taxon>
        <taxon>Peronosporales</taxon>
        <taxon>Peronosporaceae</taxon>
        <taxon>Phytophthora</taxon>
    </lineage>
</organism>
<dbReference type="OMA" id="HASWEEK"/>
<name>G4YWQ0_PHYSP</name>
<dbReference type="GO" id="GO:0005509">
    <property type="term" value="F:calcium ion binding"/>
    <property type="evidence" value="ECO:0007669"/>
    <property type="project" value="InterPro"/>
</dbReference>
<dbReference type="Gene3D" id="1.10.238.10">
    <property type="entry name" value="EF-hand"/>
    <property type="match status" value="2"/>
</dbReference>
<feature type="domain" description="EF-hand" evidence="4">
    <location>
        <begin position="178"/>
        <end position="213"/>
    </location>
</feature>
<dbReference type="GeneID" id="20655482"/>
<evidence type="ECO:0000259" key="4">
    <source>
        <dbReference type="PROSITE" id="PS50222"/>
    </source>
</evidence>
<proteinExistence type="predicted"/>
<keyword evidence="1" id="KW-0677">Repeat</keyword>
<gene>
    <name evidence="5" type="ORF">PHYSODRAFT_482336</name>
</gene>
<dbReference type="Proteomes" id="UP000002640">
    <property type="component" value="Unassembled WGS sequence"/>
</dbReference>
<dbReference type="CDD" id="cd00051">
    <property type="entry name" value="EFh"/>
    <property type="match status" value="2"/>
</dbReference>
<feature type="domain" description="EF-hand" evidence="4">
    <location>
        <begin position="214"/>
        <end position="249"/>
    </location>
</feature>
<dbReference type="PROSITE" id="PS50222">
    <property type="entry name" value="EF_HAND_2"/>
    <property type="match status" value="4"/>
</dbReference>
<evidence type="ECO:0000313" key="6">
    <source>
        <dbReference type="Proteomes" id="UP000002640"/>
    </source>
</evidence>
<feature type="compositionally biased region" description="Polar residues" evidence="3">
    <location>
        <begin position="646"/>
        <end position="659"/>
    </location>
</feature>
<dbReference type="InterPro" id="IPR018247">
    <property type="entry name" value="EF_Hand_1_Ca_BS"/>
</dbReference>
<dbReference type="STRING" id="1094619.G4YWQ0"/>
<dbReference type="PANTHER" id="PTHR23050">
    <property type="entry name" value="CALCIUM BINDING PROTEIN"/>
    <property type="match status" value="1"/>
</dbReference>
<feature type="region of interest" description="Disordered" evidence="3">
    <location>
        <begin position="1"/>
        <end position="44"/>
    </location>
</feature>
<feature type="compositionally biased region" description="Low complexity" evidence="3">
    <location>
        <begin position="22"/>
        <end position="36"/>
    </location>
</feature>
<feature type="domain" description="EF-hand" evidence="4">
    <location>
        <begin position="342"/>
        <end position="377"/>
    </location>
</feature>
<dbReference type="EMBL" id="JH159152">
    <property type="protein sequence ID" value="EGZ23770.1"/>
    <property type="molecule type" value="Genomic_DNA"/>
</dbReference>
<dbReference type="InParanoid" id="G4YWQ0"/>
<accession>G4YWQ0</accession>
<evidence type="ECO:0000256" key="2">
    <source>
        <dbReference type="ARBA" id="ARBA00022837"/>
    </source>
</evidence>
<feature type="region of interest" description="Disordered" evidence="3">
    <location>
        <begin position="621"/>
        <end position="659"/>
    </location>
</feature>
<dbReference type="SUPFAM" id="SSF47473">
    <property type="entry name" value="EF-hand"/>
    <property type="match status" value="1"/>
</dbReference>
<reference evidence="5 6" key="1">
    <citation type="journal article" date="2006" name="Science">
        <title>Phytophthora genome sequences uncover evolutionary origins and mechanisms of pathogenesis.</title>
        <authorList>
            <person name="Tyler B.M."/>
            <person name="Tripathy S."/>
            <person name="Zhang X."/>
            <person name="Dehal P."/>
            <person name="Jiang R.H."/>
            <person name="Aerts A."/>
            <person name="Arredondo F.D."/>
            <person name="Baxter L."/>
            <person name="Bensasson D."/>
            <person name="Beynon J.L."/>
            <person name="Chapman J."/>
            <person name="Damasceno C.M."/>
            <person name="Dorrance A.E."/>
            <person name="Dou D."/>
            <person name="Dickerman A.W."/>
            <person name="Dubchak I.L."/>
            <person name="Garbelotto M."/>
            <person name="Gijzen M."/>
            <person name="Gordon S.G."/>
            <person name="Govers F."/>
            <person name="Grunwald N.J."/>
            <person name="Huang W."/>
            <person name="Ivors K.L."/>
            <person name="Jones R.W."/>
            <person name="Kamoun S."/>
            <person name="Krampis K."/>
            <person name="Lamour K.H."/>
            <person name="Lee M.K."/>
            <person name="McDonald W.H."/>
            <person name="Medina M."/>
            <person name="Meijer H.J."/>
            <person name="Nordberg E.K."/>
            <person name="Maclean D.J."/>
            <person name="Ospina-Giraldo M.D."/>
            <person name="Morris P.F."/>
            <person name="Phuntumart V."/>
            <person name="Putnam N.H."/>
            <person name="Rash S."/>
            <person name="Rose J.K."/>
            <person name="Sakihama Y."/>
            <person name="Salamov A.A."/>
            <person name="Savidor A."/>
            <person name="Scheuring C.F."/>
            <person name="Smith B.M."/>
            <person name="Sobral B.W."/>
            <person name="Terry A."/>
            <person name="Torto-Alalibo T.A."/>
            <person name="Win J."/>
            <person name="Xu Z."/>
            <person name="Zhang H."/>
            <person name="Grigoriev I.V."/>
            <person name="Rokhsar D.S."/>
            <person name="Boore J.L."/>
        </authorList>
    </citation>
    <scope>NUCLEOTIDE SEQUENCE [LARGE SCALE GENOMIC DNA]</scope>
    <source>
        <strain evidence="5 6">P6497</strain>
    </source>
</reference>